<reference evidence="1 2" key="1">
    <citation type="submission" date="2024-04" db="EMBL/GenBank/DDBJ databases">
        <authorList>
            <person name="Fracassetti M."/>
        </authorList>
    </citation>
    <scope>NUCLEOTIDE SEQUENCE [LARGE SCALE GENOMIC DNA]</scope>
</reference>
<proteinExistence type="predicted"/>
<sequence length="109" mass="12144">MLRQGCTWNIKNGKKTKFWLDSLVLQVPLKEKVGGVIPEALEEAVVADLVHEDGNWRTELFSDLLPPEINNKILSTAVDKLSREDDTIFWSASTDGCFSCKSAYGLLMG</sequence>
<dbReference type="AlphaFoldDB" id="A0AAV2G8P8"/>
<name>A0AAV2G8P8_9ROSI</name>
<evidence type="ECO:0000313" key="2">
    <source>
        <dbReference type="Proteomes" id="UP001497516"/>
    </source>
</evidence>
<evidence type="ECO:0000313" key="1">
    <source>
        <dbReference type="EMBL" id="CAL1406629.1"/>
    </source>
</evidence>
<organism evidence="1 2">
    <name type="scientific">Linum trigynum</name>
    <dbReference type="NCBI Taxonomy" id="586398"/>
    <lineage>
        <taxon>Eukaryota</taxon>
        <taxon>Viridiplantae</taxon>
        <taxon>Streptophyta</taxon>
        <taxon>Embryophyta</taxon>
        <taxon>Tracheophyta</taxon>
        <taxon>Spermatophyta</taxon>
        <taxon>Magnoliopsida</taxon>
        <taxon>eudicotyledons</taxon>
        <taxon>Gunneridae</taxon>
        <taxon>Pentapetalae</taxon>
        <taxon>rosids</taxon>
        <taxon>fabids</taxon>
        <taxon>Malpighiales</taxon>
        <taxon>Linaceae</taxon>
        <taxon>Linum</taxon>
    </lineage>
</organism>
<gene>
    <name evidence="1" type="ORF">LTRI10_LOCUS46343</name>
</gene>
<protein>
    <recommendedName>
        <fullName evidence="3">Reverse transcriptase zinc-binding domain-containing protein</fullName>
    </recommendedName>
</protein>
<accession>A0AAV2G8P8</accession>
<evidence type="ECO:0008006" key="3">
    <source>
        <dbReference type="Google" id="ProtNLM"/>
    </source>
</evidence>
<dbReference type="EMBL" id="OZ034821">
    <property type="protein sequence ID" value="CAL1406629.1"/>
    <property type="molecule type" value="Genomic_DNA"/>
</dbReference>
<keyword evidence="2" id="KW-1185">Reference proteome</keyword>
<dbReference type="Proteomes" id="UP001497516">
    <property type="component" value="Chromosome 8"/>
</dbReference>